<comment type="caution">
    <text evidence="14">The sequence shown here is derived from an EMBL/GenBank/DDBJ whole genome shotgun (WGS) entry which is preliminary data.</text>
</comment>
<keyword evidence="6 12" id="KW-0408">Iron</keyword>
<dbReference type="GO" id="GO:0019104">
    <property type="term" value="F:DNA N-glycosylase activity"/>
    <property type="evidence" value="ECO:0007669"/>
    <property type="project" value="UniProtKB-UniRule"/>
</dbReference>
<feature type="binding site" evidence="12">
    <location>
        <position position="192"/>
    </location>
    <ligand>
        <name>[4Fe-4S] cluster</name>
        <dbReference type="ChEBI" id="CHEBI:49883"/>
    </ligand>
</feature>
<dbReference type="Pfam" id="PF00633">
    <property type="entry name" value="HHH"/>
    <property type="match status" value="1"/>
</dbReference>
<keyword evidence="14" id="KW-0540">Nuclease</keyword>
<dbReference type="PANTHER" id="PTHR10359:SF18">
    <property type="entry name" value="ENDONUCLEASE III"/>
    <property type="match status" value="1"/>
</dbReference>
<dbReference type="SUPFAM" id="SSF48150">
    <property type="entry name" value="DNA-glycosylase"/>
    <property type="match status" value="1"/>
</dbReference>
<evidence type="ECO:0000256" key="4">
    <source>
        <dbReference type="ARBA" id="ARBA00022763"/>
    </source>
</evidence>
<dbReference type="Proteomes" id="UP000034961">
    <property type="component" value="Unassembled WGS sequence"/>
</dbReference>
<protein>
    <recommendedName>
        <fullName evidence="12">Endonuclease III</fullName>
        <ecNumber evidence="12">4.2.99.18</ecNumber>
    </recommendedName>
    <alternativeName>
        <fullName evidence="12">DNA-(apurinic or apyrimidinic site) lyase</fullName>
    </alternativeName>
</protein>
<evidence type="ECO:0000313" key="14">
    <source>
        <dbReference type="EMBL" id="KKR92664.1"/>
    </source>
</evidence>
<dbReference type="InterPro" id="IPR023170">
    <property type="entry name" value="HhH_base_excis_C"/>
</dbReference>
<feature type="binding site" evidence="12">
    <location>
        <position position="202"/>
    </location>
    <ligand>
        <name>[4Fe-4S] cluster</name>
        <dbReference type="ChEBI" id="CHEBI:49883"/>
    </ligand>
</feature>
<evidence type="ECO:0000256" key="6">
    <source>
        <dbReference type="ARBA" id="ARBA00023004"/>
    </source>
</evidence>
<keyword evidence="5 12" id="KW-0378">Hydrolase</keyword>
<evidence type="ECO:0000256" key="9">
    <source>
        <dbReference type="ARBA" id="ARBA00023204"/>
    </source>
</evidence>
<keyword evidence="14" id="KW-0255">Endonuclease</keyword>
<dbReference type="InterPro" id="IPR003651">
    <property type="entry name" value="Endonuclease3_FeS-loop_motif"/>
</dbReference>
<dbReference type="PANTHER" id="PTHR10359">
    <property type="entry name" value="A/G-SPECIFIC ADENINE GLYCOSYLASE/ENDONUCLEASE III"/>
    <property type="match status" value="1"/>
</dbReference>
<keyword evidence="10 12" id="KW-0456">Lyase</keyword>
<evidence type="ECO:0000256" key="5">
    <source>
        <dbReference type="ARBA" id="ARBA00022801"/>
    </source>
</evidence>
<dbReference type="Gene3D" id="1.10.1670.10">
    <property type="entry name" value="Helix-hairpin-Helix base-excision DNA repair enzymes (C-terminal)"/>
    <property type="match status" value="1"/>
</dbReference>
<dbReference type="GO" id="GO:0003677">
    <property type="term" value="F:DNA binding"/>
    <property type="evidence" value="ECO:0007669"/>
    <property type="project" value="UniProtKB-UniRule"/>
</dbReference>
<comment type="similarity">
    <text evidence="1 12">Belongs to the Nth/MutY family.</text>
</comment>
<dbReference type="NCBIfam" id="TIGR01083">
    <property type="entry name" value="nth"/>
    <property type="match status" value="1"/>
</dbReference>
<keyword evidence="11 12" id="KW-0326">Glycosidase</keyword>
<evidence type="ECO:0000256" key="1">
    <source>
        <dbReference type="ARBA" id="ARBA00008343"/>
    </source>
</evidence>
<dbReference type="GO" id="GO:0046872">
    <property type="term" value="F:metal ion binding"/>
    <property type="evidence" value="ECO:0007669"/>
    <property type="project" value="UniProtKB-KW"/>
</dbReference>
<keyword evidence="2 12" id="KW-0004">4Fe-4S</keyword>
<dbReference type="InterPro" id="IPR005759">
    <property type="entry name" value="Nth"/>
</dbReference>
<dbReference type="InterPro" id="IPR003265">
    <property type="entry name" value="HhH-GPD_domain"/>
</dbReference>
<dbReference type="InterPro" id="IPR004035">
    <property type="entry name" value="Endouclease-III_FeS-bd_BS"/>
</dbReference>
<dbReference type="EC" id="4.2.99.18" evidence="12"/>
<dbReference type="PIRSF" id="PIRSF001435">
    <property type="entry name" value="Nth"/>
    <property type="match status" value="1"/>
</dbReference>
<keyword evidence="3 12" id="KW-0479">Metal-binding</keyword>
<dbReference type="InterPro" id="IPR011257">
    <property type="entry name" value="DNA_glycosylase"/>
</dbReference>
<feature type="binding site" evidence="12">
    <location>
        <position position="199"/>
    </location>
    <ligand>
        <name>[4Fe-4S] cluster</name>
        <dbReference type="ChEBI" id="CHEBI:49883"/>
    </ligand>
</feature>
<evidence type="ECO:0000313" key="15">
    <source>
        <dbReference type="Proteomes" id="UP000034961"/>
    </source>
</evidence>
<dbReference type="FunFam" id="1.10.340.30:FF:000001">
    <property type="entry name" value="Endonuclease III"/>
    <property type="match status" value="1"/>
</dbReference>
<feature type="binding site" evidence="12">
    <location>
        <position position="208"/>
    </location>
    <ligand>
        <name>[4Fe-4S] cluster</name>
        <dbReference type="ChEBI" id="CHEBI:49883"/>
    </ligand>
</feature>
<dbReference type="PATRIC" id="fig|1618474.3.peg.817"/>
<evidence type="ECO:0000256" key="7">
    <source>
        <dbReference type="ARBA" id="ARBA00023014"/>
    </source>
</evidence>
<organism evidence="14 15">
    <name type="scientific">Candidatus Roizmanbacteria bacterium GW2011_GWA1_41_13</name>
    <dbReference type="NCBI Taxonomy" id="1618474"/>
    <lineage>
        <taxon>Bacteria</taxon>
        <taxon>Candidatus Roizmaniibacteriota</taxon>
    </lineage>
</organism>
<keyword evidence="4 12" id="KW-0227">DNA damage</keyword>
<sequence length="218" mass="24866">MSTTISQEKADSILSLLKKHYPNAKIVLNYSNPWELLVSVILSAQCTDKRVNIVTQTLFAKYKTTSDYSHVKQEEFEQDIKSTGFYRNKAKNIIAAAKLIQEKFNGKIPKTMEEMLTIPGVARKTANVVLGNTHQIVEGIAVDTHVIRLSQRLGFSDQKDPVKIEKDLMQLFPKEEWFGLTYRLIDHGRAICEAKKPKCDECFLNNVCPSAFQFPHFK</sequence>
<dbReference type="HAMAP" id="MF_00942">
    <property type="entry name" value="Nth"/>
    <property type="match status" value="1"/>
</dbReference>
<comment type="function">
    <text evidence="12">DNA repair enzyme that has both DNA N-glycosylase activity and AP-lyase activity. The DNA N-glycosylase activity releases various damaged pyrimidines from DNA by cleaving the N-glycosidic bond, leaving an AP (apurinic/apyrimidinic) site. The AP-lyase activity cleaves the phosphodiester bond 3' to the AP site by a beta-elimination, leaving a 3'-terminal unsaturated sugar and a product with a terminal 5'-phosphate.</text>
</comment>
<evidence type="ECO:0000256" key="11">
    <source>
        <dbReference type="ARBA" id="ARBA00023295"/>
    </source>
</evidence>
<evidence type="ECO:0000256" key="10">
    <source>
        <dbReference type="ARBA" id="ARBA00023239"/>
    </source>
</evidence>
<accession>A0A0G0UVB1</accession>
<name>A0A0G0UVB1_9BACT</name>
<dbReference type="Pfam" id="PF00730">
    <property type="entry name" value="HhH-GPD"/>
    <property type="match status" value="1"/>
</dbReference>
<evidence type="ECO:0000256" key="3">
    <source>
        <dbReference type="ARBA" id="ARBA00022723"/>
    </source>
</evidence>
<dbReference type="CDD" id="cd00056">
    <property type="entry name" value="ENDO3c"/>
    <property type="match status" value="1"/>
</dbReference>
<proteinExistence type="inferred from homology"/>
<evidence type="ECO:0000256" key="8">
    <source>
        <dbReference type="ARBA" id="ARBA00023125"/>
    </source>
</evidence>
<dbReference type="InterPro" id="IPR000445">
    <property type="entry name" value="HhH_motif"/>
</dbReference>
<feature type="domain" description="HhH-GPD" evidence="13">
    <location>
        <begin position="42"/>
        <end position="190"/>
    </location>
</feature>
<keyword evidence="8 12" id="KW-0238">DNA-binding</keyword>
<keyword evidence="7 12" id="KW-0411">Iron-sulfur</keyword>
<reference evidence="14 15" key="1">
    <citation type="journal article" date="2015" name="Nature">
        <title>rRNA introns, odd ribosomes, and small enigmatic genomes across a large radiation of phyla.</title>
        <authorList>
            <person name="Brown C.T."/>
            <person name="Hug L.A."/>
            <person name="Thomas B.C."/>
            <person name="Sharon I."/>
            <person name="Castelle C.J."/>
            <person name="Singh A."/>
            <person name="Wilkins M.J."/>
            <person name="Williams K.H."/>
            <person name="Banfield J.F."/>
        </authorList>
    </citation>
    <scope>NUCLEOTIDE SEQUENCE [LARGE SCALE GENOMIC DNA]</scope>
</reference>
<evidence type="ECO:0000256" key="2">
    <source>
        <dbReference type="ARBA" id="ARBA00022485"/>
    </source>
</evidence>
<dbReference type="EMBL" id="LCAN01000026">
    <property type="protein sequence ID" value="KKR92664.1"/>
    <property type="molecule type" value="Genomic_DNA"/>
</dbReference>
<dbReference type="SMART" id="SM00525">
    <property type="entry name" value="FES"/>
    <property type="match status" value="1"/>
</dbReference>
<evidence type="ECO:0000256" key="12">
    <source>
        <dbReference type="HAMAP-Rule" id="MF_00942"/>
    </source>
</evidence>
<dbReference type="Gene3D" id="1.10.340.30">
    <property type="entry name" value="Hypothetical protein, domain 2"/>
    <property type="match status" value="1"/>
</dbReference>
<dbReference type="FunFam" id="1.10.1670.10:FF:000001">
    <property type="entry name" value="Endonuclease III"/>
    <property type="match status" value="1"/>
</dbReference>
<evidence type="ECO:0000259" key="13">
    <source>
        <dbReference type="SMART" id="SM00478"/>
    </source>
</evidence>
<keyword evidence="9 12" id="KW-0234">DNA repair</keyword>
<gene>
    <name evidence="12" type="primary">nth</name>
    <name evidence="14" type="ORF">UU41_C0026G0017</name>
</gene>
<dbReference type="SMART" id="SM00478">
    <property type="entry name" value="ENDO3c"/>
    <property type="match status" value="1"/>
</dbReference>
<dbReference type="GO" id="GO:0051539">
    <property type="term" value="F:4 iron, 4 sulfur cluster binding"/>
    <property type="evidence" value="ECO:0007669"/>
    <property type="project" value="UniProtKB-UniRule"/>
</dbReference>
<dbReference type="PROSITE" id="PS00764">
    <property type="entry name" value="ENDONUCLEASE_III_1"/>
    <property type="match status" value="1"/>
</dbReference>
<comment type="cofactor">
    <cofactor evidence="12">
        <name>[4Fe-4S] cluster</name>
        <dbReference type="ChEBI" id="CHEBI:49883"/>
    </cofactor>
    <text evidence="12">Binds 1 [4Fe-4S] cluster.</text>
</comment>
<dbReference type="GO" id="GO:0140078">
    <property type="term" value="F:class I DNA-(apurinic or apyrimidinic site) endonuclease activity"/>
    <property type="evidence" value="ECO:0007669"/>
    <property type="project" value="UniProtKB-EC"/>
</dbReference>
<dbReference type="AlphaFoldDB" id="A0A0G0UVB1"/>
<comment type="catalytic activity">
    <reaction evidence="12">
        <text>2'-deoxyribonucleotide-(2'-deoxyribose 5'-phosphate)-2'-deoxyribonucleotide-DNA = a 3'-end 2'-deoxyribonucleotide-(2,3-dehydro-2,3-deoxyribose 5'-phosphate)-DNA + a 5'-end 5'-phospho-2'-deoxyribonucleoside-DNA + H(+)</text>
        <dbReference type="Rhea" id="RHEA:66592"/>
        <dbReference type="Rhea" id="RHEA-COMP:13180"/>
        <dbReference type="Rhea" id="RHEA-COMP:16897"/>
        <dbReference type="Rhea" id="RHEA-COMP:17067"/>
        <dbReference type="ChEBI" id="CHEBI:15378"/>
        <dbReference type="ChEBI" id="CHEBI:136412"/>
        <dbReference type="ChEBI" id="CHEBI:157695"/>
        <dbReference type="ChEBI" id="CHEBI:167181"/>
        <dbReference type="EC" id="4.2.99.18"/>
    </reaction>
</comment>
<dbReference type="GO" id="GO:0006285">
    <property type="term" value="P:base-excision repair, AP site formation"/>
    <property type="evidence" value="ECO:0007669"/>
    <property type="project" value="TreeGrafter"/>
</dbReference>